<organism evidence="1 2">
    <name type="scientific">Coprinellus micaceus</name>
    <name type="common">Glistening ink-cap mushroom</name>
    <name type="synonym">Coprinus micaceus</name>
    <dbReference type="NCBI Taxonomy" id="71717"/>
    <lineage>
        <taxon>Eukaryota</taxon>
        <taxon>Fungi</taxon>
        <taxon>Dikarya</taxon>
        <taxon>Basidiomycota</taxon>
        <taxon>Agaricomycotina</taxon>
        <taxon>Agaricomycetes</taxon>
        <taxon>Agaricomycetidae</taxon>
        <taxon>Agaricales</taxon>
        <taxon>Agaricineae</taxon>
        <taxon>Psathyrellaceae</taxon>
        <taxon>Coprinellus</taxon>
    </lineage>
</organism>
<reference evidence="1 2" key="1">
    <citation type="journal article" date="2019" name="Nat. Ecol. Evol.">
        <title>Megaphylogeny resolves global patterns of mushroom evolution.</title>
        <authorList>
            <person name="Varga T."/>
            <person name="Krizsan K."/>
            <person name="Foldi C."/>
            <person name="Dima B."/>
            <person name="Sanchez-Garcia M."/>
            <person name="Sanchez-Ramirez S."/>
            <person name="Szollosi G.J."/>
            <person name="Szarkandi J.G."/>
            <person name="Papp V."/>
            <person name="Albert L."/>
            <person name="Andreopoulos W."/>
            <person name="Angelini C."/>
            <person name="Antonin V."/>
            <person name="Barry K.W."/>
            <person name="Bougher N.L."/>
            <person name="Buchanan P."/>
            <person name="Buyck B."/>
            <person name="Bense V."/>
            <person name="Catcheside P."/>
            <person name="Chovatia M."/>
            <person name="Cooper J."/>
            <person name="Damon W."/>
            <person name="Desjardin D."/>
            <person name="Finy P."/>
            <person name="Geml J."/>
            <person name="Haridas S."/>
            <person name="Hughes K."/>
            <person name="Justo A."/>
            <person name="Karasinski D."/>
            <person name="Kautmanova I."/>
            <person name="Kiss B."/>
            <person name="Kocsube S."/>
            <person name="Kotiranta H."/>
            <person name="LaButti K.M."/>
            <person name="Lechner B.E."/>
            <person name="Liimatainen K."/>
            <person name="Lipzen A."/>
            <person name="Lukacs Z."/>
            <person name="Mihaltcheva S."/>
            <person name="Morgado L.N."/>
            <person name="Niskanen T."/>
            <person name="Noordeloos M.E."/>
            <person name="Ohm R.A."/>
            <person name="Ortiz-Santana B."/>
            <person name="Ovrebo C."/>
            <person name="Racz N."/>
            <person name="Riley R."/>
            <person name="Savchenko A."/>
            <person name="Shiryaev A."/>
            <person name="Soop K."/>
            <person name="Spirin V."/>
            <person name="Szebenyi C."/>
            <person name="Tomsovsky M."/>
            <person name="Tulloss R.E."/>
            <person name="Uehling J."/>
            <person name="Grigoriev I.V."/>
            <person name="Vagvolgyi C."/>
            <person name="Papp T."/>
            <person name="Martin F.M."/>
            <person name="Miettinen O."/>
            <person name="Hibbett D.S."/>
            <person name="Nagy L.G."/>
        </authorList>
    </citation>
    <scope>NUCLEOTIDE SEQUENCE [LARGE SCALE GENOMIC DNA]</scope>
    <source>
        <strain evidence="1 2">FP101781</strain>
    </source>
</reference>
<evidence type="ECO:0008006" key="3">
    <source>
        <dbReference type="Google" id="ProtNLM"/>
    </source>
</evidence>
<comment type="caution">
    <text evidence="1">The sequence shown here is derived from an EMBL/GenBank/DDBJ whole genome shotgun (WGS) entry which is preliminary data.</text>
</comment>
<proteinExistence type="predicted"/>
<evidence type="ECO:0000313" key="2">
    <source>
        <dbReference type="Proteomes" id="UP000298030"/>
    </source>
</evidence>
<gene>
    <name evidence="1" type="ORF">FA13DRAFT_1799511</name>
</gene>
<dbReference type="Proteomes" id="UP000298030">
    <property type="component" value="Unassembled WGS sequence"/>
</dbReference>
<protein>
    <recommendedName>
        <fullName evidence="3">F-box domain-containing protein</fullName>
    </recommendedName>
</protein>
<dbReference type="SUPFAM" id="SSF52047">
    <property type="entry name" value="RNI-like"/>
    <property type="match status" value="1"/>
</dbReference>
<name>A0A4Y7SJG8_COPMI</name>
<dbReference type="Gene3D" id="3.80.10.10">
    <property type="entry name" value="Ribonuclease Inhibitor"/>
    <property type="match status" value="1"/>
</dbReference>
<dbReference type="STRING" id="71717.A0A4Y7SJG8"/>
<keyword evidence="2" id="KW-1185">Reference proteome</keyword>
<dbReference type="EMBL" id="QPFP01000103">
    <property type="protein sequence ID" value="TEB21754.1"/>
    <property type="molecule type" value="Genomic_DNA"/>
</dbReference>
<dbReference type="OrthoDB" id="2663142at2759"/>
<dbReference type="AlphaFoldDB" id="A0A4Y7SJG8"/>
<accession>A0A4Y7SJG8</accession>
<dbReference type="InterPro" id="IPR032675">
    <property type="entry name" value="LRR_dom_sf"/>
</dbReference>
<sequence>MNPALSIPEVIRLVCNELDVKSSRATALTCRALLEPSLDRLWHTIEMFEPFISCLPPIAFNVVREEVPDKFTYLTPSKNFTQDHLQRYLTYYAPRIRSFTAPYTWSRTLSNEFLLMLQLMTDNEPGALAPLARKVLWRSPISTDRRSKANLSAFMSLFVGTNVEDLTIPEYKAHPLYKASVHANLKRISNQLKTLHVSGNYNTTTVQSCITPHSWDSLRVLKINALSSALLQFVASLPRLHTLEISDSGGMKSTLDQLAMPLVSPPGDFASLRVLSVGSQLASGAVWKVLKYLPSTNRVESVKFISDFMAPASVGQGIIEAIVQHCNPKTLRSVVLVDEGLGIAMEDAGTEDSHFDEACAGSPLDVMSLEAFPRLDVLTLRWSASIQLTPQEMGRIPTTWPRIRHLDLCPPHYLNGRIPGLNHIPVLSLLRSCNFLDYLGLRFDTTQLTDLDGLSGEPSFPTLRTLRVGDSPISSPSRVLAFMKNRFPNLRDLDINYDTLDDERNRLTLLDRRWSAVVDGLDLKN</sequence>
<evidence type="ECO:0000313" key="1">
    <source>
        <dbReference type="EMBL" id="TEB21754.1"/>
    </source>
</evidence>